<dbReference type="Proteomes" id="UP000064893">
    <property type="component" value="Chromosome"/>
</dbReference>
<dbReference type="NCBIfam" id="TIGR04183">
    <property type="entry name" value="Por_Secre_tail"/>
    <property type="match status" value="1"/>
</dbReference>
<dbReference type="SUPFAM" id="SSF51004">
    <property type="entry name" value="C-terminal (heme d1) domain of cytochrome cd1-nitrite reductase"/>
    <property type="match status" value="1"/>
</dbReference>
<organism evidence="2 3">
    <name type="scientific">Salinivirga cyanobacteriivorans</name>
    <dbReference type="NCBI Taxonomy" id="1307839"/>
    <lineage>
        <taxon>Bacteria</taxon>
        <taxon>Pseudomonadati</taxon>
        <taxon>Bacteroidota</taxon>
        <taxon>Bacteroidia</taxon>
        <taxon>Bacteroidales</taxon>
        <taxon>Salinivirgaceae</taxon>
        <taxon>Salinivirga</taxon>
    </lineage>
</organism>
<proteinExistence type="predicted"/>
<dbReference type="PANTHER" id="PTHR35580">
    <property type="entry name" value="CELL SURFACE GLYCOPROTEIN (S-LAYER PROTEIN)-LIKE PROTEIN"/>
    <property type="match status" value="1"/>
</dbReference>
<dbReference type="Gene3D" id="2.60.40.2340">
    <property type="match status" value="2"/>
</dbReference>
<accession>A0A0S2HV88</accession>
<dbReference type="PANTHER" id="PTHR35580:SF1">
    <property type="entry name" value="PHYTASE-LIKE DOMAIN-CONTAINING PROTEIN"/>
    <property type="match status" value="1"/>
</dbReference>
<dbReference type="KEGG" id="blq:L21SP5_00274"/>
<sequence>MKKLSPFKMFKKTYRPLIMFWFSIVWLFCATSLNAQGPEWITTIGGTASDYIKAVQQDENGNFYACGYFSGTVDFNAHETETDEYTASGATAGFITKYASDGTYQWTTVLNGTQHKWLMDLTIIGGYRTGVYVAGAYSGDIDFDPSSSTVSYTAQDSYDAFVAGYDLQTGELLQEYVYAGSGSEFATSIISYGDNYLVVAGTYRDQIDFNPSKNTKVTYTSNGESDFFIRNFSPAGGAWWTKSMGGTGNDLLDHRTLEIDAANNIYLGGSFQNVVDFDPDNTNTYEMTSEGGKDAFLLALNSDAQFQWAKQTGNANDESTTALTIDSTGIYSAISFTGTISCIVGYAGGMPVFEDFTSYGGQDILLTKHTLGGQIIGDSFGHIGGDLEDQCNDLMTDNDGHVFATGYFMSSDFDLNPQEETQIFGTSGGKDIFMAGYSSSYEYEWANKYGGNEDDEGINLLYDSHEIYCAGTFRNTINFDISTETSVGQEDLFLLATSIWNTETEILSFEIPEAIAPTIIDPEASTIDIVVGYGVDLTSLVPTITISTGASIDPPGGEPQDFTDPRIYTVLAENGSDVQHWTVTVTEEPNDETEILTFELTESTAPADIDPVAGTVDIEVTNGTDLTILTPTITLSPGASIDPESGIAQDFTNSVTYTVTAENGTDTQIWTVAVTEAVSISELPQADFSLYPNPVSHSLNFSGDGIIQQVKIYNLQGKLLETKILHTTKGIINMQNYSDGNYVLKLQQKNGTVYVHLITVSR</sequence>
<dbReference type="RefSeq" id="WP_057951550.1">
    <property type="nucleotide sequence ID" value="NZ_CP013118.1"/>
</dbReference>
<dbReference type="OrthoDB" id="713122at2"/>
<dbReference type="InterPro" id="IPR052918">
    <property type="entry name" value="Motility_Chemotaxis_Reg"/>
</dbReference>
<dbReference type="InterPro" id="IPR011048">
    <property type="entry name" value="Haem_d1_sf"/>
</dbReference>
<dbReference type="EMBL" id="CP013118">
    <property type="protein sequence ID" value="ALO13954.1"/>
    <property type="molecule type" value="Genomic_DNA"/>
</dbReference>
<reference evidence="2 3" key="1">
    <citation type="submission" date="2015-11" db="EMBL/GenBank/DDBJ databases">
        <title>Description and complete genome sequence of a novel strain predominating in hypersaline microbial mats and representing a new family of the Bacteriodetes phylum.</title>
        <authorList>
            <person name="Spring S."/>
            <person name="Bunk B."/>
            <person name="Sproer C."/>
            <person name="Klenk H.-P."/>
        </authorList>
    </citation>
    <scope>NUCLEOTIDE SEQUENCE [LARGE SCALE GENOMIC DNA]</scope>
    <source>
        <strain evidence="2 3">L21-Spi-D4</strain>
    </source>
</reference>
<feature type="domain" description="Secretion system C-terminal sorting" evidence="1">
    <location>
        <begin position="690"/>
        <end position="756"/>
    </location>
</feature>
<evidence type="ECO:0000313" key="3">
    <source>
        <dbReference type="Proteomes" id="UP000064893"/>
    </source>
</evidence>
<evidence type="ECO:0000313" key="2">
    <source>
        <dbReference type="EMBL" id="ALO13954.1"/>
    </source>
</evidence>
<dbReference type="Pfam" id="PF18962">
    <property type="entry name" value="Por_Secre_tail"/>
    <property type="match status" value="1"/>
</dbReference>
<keyword evidence="3" id="KW-1185">Reference proteome</keyword>
<protein>
    <recommendedName>
        <fullName evidence="1">Secretion system C-terminal sorting domain-containing protein</fullName>
    </recommendedName>
</protein>
<dbReference type="AlphaFoldDB" id="A0A0S2HV88"/>
<name>A0A0S2HV88_9BACT</name>
<gene>
    <name evidence="2" type="ORF">L21SP5_00274</name>
</gene>
<dbReference type="STRING" id="1307839.L21SP5_00274"/>
<dbReference type="InterPro" id="IPR026444">
    <property type="entry name" value="Secre_tail"/>
</dbReference>
<evidence type="ECO:0000259" key="1">
    <source>
        <dbReference type="Pfam" id="PF18962"/>
    </source>
</evidence>